<organism evidence="4 5">
    <name type="scientific">Macrolepiota fuliginosa MF-IS2</name>
    <dbReference type="NCBI Taxonomy" id="1400762"/>
    <lineage>
        <taxon>Eukaryota</taxon>
        <taxon>Fungi</taxon>
        <taxon>Dikarya</taxon>
        <taxon>Basidiomycota</taxon>
        <taxon>Agaricomycotina</taxon>
        <taxon>Agaricomycetes</taxon>
        <taxon>Agaricomycetidae</taxon>
        <taxon>Agaricales</taxon>
        <taxon>Agaricineae</taxon>
        <taxon>Agaricaceae</taxon>
        <taxon>Macrolepiota</taxon>
    </lineage>
</organism>
<proteinExistence type="predicted"/>
<dbReference type="Pfam" id="PF24883">
    <property type="entry name" value="NPHP3_N"/>
    <property type="match status" value="1"/>
</dbReference>
<dbReference type="AlphaFoldDB" id="A0A9P5X781"/>
<dbReference type="InterPro" id="IPR007111">
    <property type="entry name" value="NACHT_NTPase"/>
</dbReference>
<dbReference type="InterPro" id="IPR027417">
    <property type="entry name" value="P-loop_NTPase"/>
</dbReference>
<dbReference type="InterPro" id="IPR056884">
    <property type="entry name" value="NPHP3-like_N"/>
</dbReference>
<dbReference type="PANTHER" id="PTHR10039:SF5">
    <property type="entry name" value="NACHT DOMAIN-CONTAINING PROTEIN"/>
    <property type="match status" value="1"/>
</dbReference>
<feature type="domain" description="NACHT" evidence="3">
    <location>
        <begin position="146"/>
        <end position="294"/>
    </location>
</feature>
<accession>A0A9P5X781</accession>
<feature type="region of interest" description="Disordered" evidence="2">
    <location>
        <begin position="34"/>
        <end position="57"/>
    </location>
</feature>
<evidence type="ECO:0000259" key="3">
    <source>
        <dbReference type="PROSITE" id="PS50837"/>
    </source>
</evidence>
<dbReference type="PANTHER" id="PTHR10039">
    <property type="entry name" value="AMELOGENIN"/>
    <property type="match status" value="1"/>
</dbReference>
<feature type="compositionally biased region" description="Polar residues" evidence="2">
    <location>
        <begin position="42"/>
        <end position="54"/>
    </location>
</feature>
<dbReference type="OrthoDB" id="5967843at2759"/>
<evidence type="ECO:0000313" key="4">
    <source>
        <dbReference type="EMBL" id="KAF9444626.1"/>
    </source>
</evidence>
<comment type="caution">
    <text evidence="4">The sequence shown here is derived from an EMBL/GenBank/DDBJ whole genome shotgun (WGS) entry which is preliminary data.</text>
</comment>
<evidence type="ECO:0000256" key="2">
    <source>
        <dbReference type="SAM" id="MobiDB-lite"/>
    </source>
</evidence>
<gene>
    <name evidence="4" type="ORF">P691DRAFT_736204</name>
</gene>
<reference evidence="4" key="1">
    <citation type="submission" date="2020-11" db="EMBL/GenBank/DDBJ databases">
        <authorList>
            <consortium name="DOE Joint Genome Institute"/>
            <person name="Ahrendt S."/>
            <person name="Riley R."/>
            <person name="Andreopoulos W."/>
            <person name="Labutti K."/>
            <person name="Pangilinan J."/>
            <person name="Ruiz-Duenas F.J."/>
            <person name="Barrasa J.M."/>
            <person name="Sanchez-Garcia M."/>
            <person name="Camarero S."/>
            <person name="Miyauchi S."/>
            <person name="Serrano A."/>
            <person name="Linde D."/>
            <person name="Babiker R."/>
            <person name="Drula E."/>
            <person name="Ayuso-Fernandez I."/>
            <person name="Pacheco R."/>
            <person name="Padilla G."/>
            <person name="Ferreira P."/>
            <person name="Barriuso J."/>
            <person name="Kellner H."/>
            <person name="Castanera R."/>
            <person name="Alfaro M."/>
            <person name="Ramirez L."/>
            <person name="Pisabarro A.G."/>
            <person name="Kuo A."/>
            <person name="Tritt A."/>
            <person name="Lipzen A."/>
            <person name="He G."/>
            <person name="Yan M."/>
            <person name="Ng V."/>
            <person name="Cullen D."/>
            <person name="Martin F."/>
            <person name="Rosso M.-N."/>
            <person name="Henrissat B."/>
            <person name="Hibbett D."/>
            <person name="Martinez A.T."/>
            <person name="Grigoriev I.V."/>
        </authorList>
    </citation>
    <scope>NUCLEOTIDE SEQUENCE</scope>
    <source>
        <strain evidence="4">MF-IS2</strain>
    </source>
</reference>
<protein>
    <recommendedName>
        <fullName evidence="3">NACHT domain-containing protein</fullName>
    </recommendedName>
</protein>
<dbReference type="PROSITE" id="PS50837">
    <property type="entry name" value="NACHT"/>
    <property type="match status" value="1"/>
</dbReference>
<evidence type="ECO:0000313" key="5">
    <source>
        <dbReference type="Proteomes" id="UP000807342"/>
    </source>
</evidence>
<keyword evidence="5" id="KW-1185">Reference proteome</keyword>
<dbReference type="Proteomes" id="UP000807342">
    <property type="component" value="Unassembled WGS sequence"/>
</dbReference>
<sequence length="782" mass="88765">MDPAGKAPRASVGKIFKSLCRWLFGLRSGHLNQLPNDDRGASQVQDVEQPSPDTVEQRDFKKRDLGLARAPGSLYQAHNFVLNHPVFYDESTSNGSEAIKILAQHVLIGTEFDSGAREPAPRCHEQTRTSIIAEIQNWLCGLRKEKMLWLNGPAGVGKSAIMQTFAETAARFGCLGASLFFSRVNQRNSAEKVIPTLAFHLAVTIPSYRAYIVEQLNLNPLLLSKSMREQFHKLIVKPFAIRKIRIPDNVWCILLDGLDECQTEDAQCDIIQLISDFISQYPDVPLVWIVASRPEEHPKVKFTLSDIAPNHWPLYLPIDEAEARKDVQRYLRSGFKAIHLKYPNATSSDWPSDEDFSKLATAASGLFVFASTVIRFVADSRISDPISQLQLVLQIICGWGAPAVFGENPFAMLDALYSHILSSLQPTALRYVRLLLGHSLLRGNIWASPEHNVLPHTLLSVANLLGLQPNVVYGALQKLHSVLHIPSRDNAHQQHIQFLHASFMDYLMDPQRSKSFAIDRNEVHTFIWRCYHRIILQANEAIDVEHDASAKITLSWPCNDLEEAKHLSSNLLGEARYLWAHYLVPTCYCLHSMHSAFPADSISLTMSERLSVLKDINYNLLSENYCGLHGRHIFAFCTWFLDCWNSLRKELEPRQLIREMPISEFPLGSVATTKLAWVSETSLLGLHSTRYYSNDEKYRSRKLGFEFTEHLLLELSWLKISFPGTKVLLCENRSWGRGAFVVYTVEEDRCDDMYETAFYYLPLRDADEVGASPYLVYGSKTW</sequence>
<name>A0A9P5X781_9AGAR</name>
<dbReference type="EMBL" id="MU151360">
    <property type="protein sequence ID" value="KAF9444626.1"/>
    <property type="molecule type" value="Genomic_DNA"/>
</dbReference>
<evidence type="ECO:0000256" key="1">
    <source>
        <dbReference type="ARBA" id="ARBA00022737"/>
    </source>
</evidence>
<keyword evidence="1" id="KW-0677">Repeat</keyword>
<dbReference type="Gene3D" id="3.40.50.300">
    <property type="entry name" value="P-loop containing nucleotide triphosphate hydrolases"/>
    <property type="match status" value="1"/>
</dbReference>
<dbReference type="SUPFAM" id="SSF52540">
    <property type="entry name" value="P-loop containing nucleoside triphosphate hydrolases"/>
    <property type="match status" value="1"/>
</dbReference>